<name>A0ABT9ZJM1_9BACI</name>
<dbReference type="EMBL" id="JAUSUD010000021">
    <property type="protein sequence ID" value="MDQ0232457.1"/>
    <property type="molecule type" value="Genomic_DNA"/>
</dbReference>
<sequence length="126" mass="14919">MPKNKHDFESLDKLKNLDKERIIPLLPELIVWVQDMNWPISEEVAKILLMYQIEIIPLIKDILRTNDNVWKYWCLETLVKRLDEESKELLKNDLARLSERPTAGERLEQLDVTATEILKTYTKLSS</sequence>
<evidence type="ECO:0000313" key="2">
    <source>
        <dbReference type="EMBL" id="MDQ0232457.1"/>
    </source>
</evidence>
<dbReference type="Proteomes" id="UP001234495">
    <property type="component" value="Unassembled WGS sequence"/>
</dbReference>
<dbReference type="InterPro" id="IPR031837">
    <property type="entry name" value="DUF5071"/>
</dbReference>
<dbReference type="Pfam" id="PF16804">
    <property type="entry name" value="DUF5071"/>
    <property type="match status" value="1"/>
</dbReference>
<accession>A0ABT9ZJM1</accession>
<gene>
    <name evidence="2" type="ORF">J2S19_003768</name>
</gene>
<evidence type="ECO:0000313" key="3">
    <source>
        <dbReference type="Proteomes" id="UP001234495"/>
    </source>
</evidence>
<dbReference type="CDD" id="cd11743">
    <property type="entry name" value="Cthe_2751_like"/>
    <property type="match status" value="1"/>
</dbReference>
<dbReference type="InterPro" id="IPR038692">
    <property type="entry name" value="Cthe_2751_sf"/>
</dbReference>
<reference evidence="2 3" key="1">
    <citation type="submission" date="2023-07" db="EMBL/GenBank/DDBJ databases">
        <title>Genomic Encyclopedia of Type Strains, Phase IV (KMG-IV): sequencing the most valuable type-strain genomes for metagenomic binning, comparative biology and taxonomic classification.</title>
        <authorList>
            <person name="Goeker M."/>
        </authorList>
    </citation>
    <scope>NUCLEOTIDE SEQUENCE [LARGE SCALE GENOMIC DNA]</scope>
    <source>
        <strain evidence="2 3">DSM 29005</strain>
    </source>
</reference>
<comment type="caution">
    <text evidence="2">The sequence shown here is derived from an EMBL/GenBank/DDBJ whole genome shotgun (WGS) entry which is preliminary data.</text>
</comment>
<evidence type="ECO:0000259" key="1">
    <source>
        <dbReference type="Pfam" id="PF16804"/>
    </source>
</evidence>
<organism evidence="2 3">
    <name type="scientific">Metabacillus malikii</name>
    <dbReference type="NCBI Taxonomy" id="1504265"/>
    <lineage>
        <taxon>Bacteria</taxon>
        <taxon>Bacillati</taxon>
        <taxon>Bacillota</taxon>
        <taxon>Bacilli</taxon>
        <taxon>Bacillales</taxon>
        <taxon>Bacillaceae</taxon>
        <taxon>Metabacillus</taxon>
    </lineage>
</organism>
<dbReference type="Gene3D" id="1.25.40.750">
    <property type="entry name" value="Domain of unknown function DUF5071"/>
    <property type="match status" value="1"/>
</dbReference>
<protein>
    <recommendedName>
        <fullName evidence="1">DUF5071 domain-containing protein</fullName>
    </recommendedName>
</protein>
<keyword evidence="3" id="KW-1185">Reference proteome</keyword>
<feature type="domain" description="DUF5071" evidence="1">
    <location>
        <begin position="1"/>
        <end position="118"/>
    </location>
</feature>
<proteinExistence type="predicted"/>